<accession>A0A8S9M8P4</accession>
<feature type="compositionally biased region" description="Polar residues" evidence="1">
    <location>
        <begin position="29"/>
        <end position="38"/>
    </location>
</feature>
<sequence>MAARIHGGAGAGAATALSTFNPKKLVAPSRTNLPGTNHNQEKHSAFSGLEKLHEEINSIVLYVLLQFATTPSPRFVTSTFRLR</sequence>
<dbReference type="EMBL" id="QGKY02000089">
    <property type="protein sequence ID" value="KAF2614408.1"/>
    <property type="molecule type" value="Genomic_DNA"/>
</dbReference>
<protein>
    <submittedName>
        <fullName evidence="2">Uncharacterized protein</fullName>
    </submittedName>
</protein>
<dbReference type="AlphaFoldDB" id="A0A8S9M8P4"/>
<comment type="caution">
    <text evidence="2">The sequence shown here is derived from an EMBL/GenBank/DDBJ whole genome shotgun (WGS) entry which is preliminary data.</text>
</comment>
<evidence type="ECO:0000313" key="2">
    <source>
        <dbReference type="EMBL" id="KAF2614408.1"/>
    </source>
</evidence>
<name>A0A8S9M8P4_BRACR</name>
<organism evidence="2">
    <name type="scientific">Brassica cretica</name>
    <name type="common">Mustard</name>
    <dbReference type="NCBI Taxonomy" id="69181"/>
    <lineage>
        <taxon>Eukaryota</taxon>
        <taxon>Viridiplantae</taxon>
        <taxon>Streptophyta</taxon>
        <taxon>Embryophyta</taxon>
        <taxon>Tracheophyta</taxon>
        <taxon>Spermatophyta</taxon>
        <taxon>Magnoliopsida</taxon>
        <taxon>eudicotyledons</taxon>
        <taxon>Gunneridae</taxon>
        <taxon>Pentapetalae</taxon>
        <taxon>rosids</taxon>
        <taxon>malvids</taxon>
        <taxon>Brassicales</taxon>
        <taxon>Brassicaceae</taxon>
        <taxon>Brassiceae</taxon>
        <taxon>Brassica</taxon>
    </lineage>
</organism>
<evidence type="ECO:0000256" key="1">
    <source>
        <dbReference type="SAM" id="MobiDB-lite"/>
    </source>
</evidence>
<proteinExistence type="predicted"/>
<gene>
    <name evidence="2" type="ORF">F2Q70_00012744</name>
</gene>
<reference evidence="2" key="1">
    <citation type="submission" date="2019-12" db="EMBL/GenBank/DDBJ databases">
        <title>Genome sequencing and annotation of Brassica cretica.</title>
        <authorList>
            <person name="Studholme D.J."/>
            <person name="Sarris P.F."/>
        </authorList>
    </citation>
    <scope>NUCLEOTIDE SEQUENCE</scope>
    <source>
        <strain evidence="2">PFS-102/07</strain>
        <tissue evidence="2">Leaf</tissue>
    </source>
</reference>
<feature type="region of interest" description="Disordered" evidence="1">
    <location>
        <begin position="25"/>
        <end position="44"/>
    </location>
</feature>